<evidence type="ECO:0000256" key="8">
    <source>
        <dbReference type="RuleBase" id="RU363032"/>
    </source>
</evidence>
<evidence type="ECO:0000256" key="3">
    <source>
        <dbReference type="ARBA" id="ARBA00022448"/>
    </source>
</evidence>
<comment type="similarity">
    <text evidence="2">Belongs to the binding-protein-dependent transport system permease family. CysTW subfamily.</text>
</comment>
<evidence type="ECO:0000256" key="5">
    <source>
        <dbReference type="ARBA" id="ARBA00022692"/>
    </source>
</evidence>
<dbReference type="RefSeq" id="WP_245856646.1">
    <property type="nucleotide sequence ID" value="NZ_CP022521.1"/>
</dbReference>
<dbReference type="KEGG" id="ahg:AHOG_08475"/>
<dbReference type="SUPFAM" id="SSF161098">
    <property type="entry name" value="MetI-like"/>
    <property type="match status" value="1"/>
</dbReference>
<dbReference type="Gene3D" id="1.10.3720.10">
    <property type="entry name" value="MetI-like"/>
    <property type="match status" value="1"/>
</dbReference>
<dbReference type="PANTHER" id="PTHR43848">
    <property type="entry name" value="PUTRESCINE TRANSPORT SYSTEM PERMEASE PROTEIN POTI"/>
    <property type="match status" value="1"/>
</dbReference>
<feature type="transmembrane region" description="Helical" evidence="8">
    <location>
        <begin position="233"/>
        <end position="254"/>
    </location>
</feature>
<keyword evidence="4" id="KW-1003">Cell membrane</keyword>
<dbReference type="PROSITE" id="PS50928">
    <property type="entry name" value="ABC_TM1"/>
    <property type="match status" value="1"/>
</dbReference>
<dbReference type="GO" id="GO:0005886">
    <property type="term" value="C:plasma membrane"/>
    <property type="evidence" value="ECO:0007669"/>
    <property type="project" value="UniProtKB-SubCell"/>
</dbReference>
<dbReference type="Proteomes" id="UP000204221">
    <property type="component" value="Chromosome"/>
</dbReference>
<evidence type="ECO:0000256" key="4">
    <source>
        <dbReference type="ARBA" id="ARBA00022475"/>
    </source>
</evidence>
<evidence type="ECO:0000313" key="10">
    <source>
        <dbReference type="EMBL" id="ASO19340.1"/>
    </source>
</evidence>
<dbReference type="AlphaFoldDB" id="A0A221W0Q9"/>
<organism evidence="10 11">
    <name type="scientific">Actinoalloteichus hoggarensis</name>
    <dbReference type="NCBI Taxonomy" id="1470176"/>
    <lineage>
        <taxon>Bacteria</taxon>
        <taxon>Bacillati</taxon>
        <taxon>Actinomycetota</taxon>
        <taxon>Actinomycetes</taxon>
        <taxon>Pseudonocardiales</taxon>
        <taxon>Pseudonocardiaceae</taxon>
        <taxon>Actinoalloteichus</taxon>
    </lineage>
</organism>
<feature type="region of interest" description="Disordered" evidence="9">
    <location>
        <begin position="1"/>
        <end position="57"/>
    </location>
</feature>
<keyword evidence="5 8" id="KW-0812">Transmembrane</keyword>
<evidence type="ECO:0000313" key="11">
    <source>
        <dbReference type="Proteomes" id="UP000204221"/>
    </source>
</evidence>
<proteinExistence type="inferred from homology"/>
<keyword evidence="3 8" id="KW-0813">Transport</keyword>
<evidence type="ECO:0000256" key="1">
    <source>
        <dbReference type="ARBA" id="ARBA00004651"/>
    </source>
</evidence>
<dbReference type="GO" id="GO:0055085">
    <property type="term" value="P:transmembrane transport"/>
    <property type="evidence" value="ECO:0007669"/>
    <property type="project" value="InterPro"/>
</dbReference>
<evidence type="ECO:0000256" key="9">
    <source>
        <dbReference type="SAM" id="MobiDB-lite"/>
    </source>
</evidence>
<dbReference type="PANTHER" id="PTHR43848:SF2">
    <property type="entry name" value="PUTRESCINE TRANSPORT SYSTEM PERMEASE PROTEIN POTI"/>
    <property type="match status" value="1"/>
</dbReference>
<feature type="transmembrane region" description="Helical" evidence="8">
    <location>
        <begin position="154"/>
        <end position="179"/>
    </location>
</feature>
<evidence type="ECO:0000256" key="7">
    <source>
        <dbReference type="ARBA" id="ARBA00023136"/>
    </source>
</evidence>
<protein>
    <submittedName>
        <fullName evidence="10">Inner membrane ABC transporter permease protein YdcV</fullName>
    </submittedName>
</protein>
<dbReference type="EMBL" id="CP022521">
    <property type="protein sequence ID" value="ASO19340.1"/>
    <property type="molecule type" value="Genomic_DNA"/>
</dbReference>
<keyword evidence="6 8" id="KW-1133">Transmembrane helix</keyword>
<dbReference type="InterPro" id="IPR000515">
    <property type="entry name" value="MetI-like"/>
</dbReference>
<evidence type="ECO:0000256" key="6">
    <source>
        <dbReference type="ARBA" id="ARBA00022989"/>
    </source>
</evidence>
<keyword evidence="11" id="KW-1185">Reference proteome</keyword>
<feature type="transmembrane region" description="Helical" evidence="8">
    <location>
        <begin position="185"/>
        <end position="204"/>
    </location>
</feature>
<keyword evidence="7 8" id="KW-0472">Membrane</keyword>
<dbReference type="InterPro" id="IPR051789">
    <property type="entry name" value="Bact_Polyamine_Transport"/>
</dbReference>
<name>A0A221W0Q9_9PSEU</name>
<gene>
    <name evidence="10" type="primary">ydcV</name>
    <name evidence="10" type="ORF">AHOG_08475</name>
</gene>
<dbReference type="Pfam" id="PF00528">
    <property type="entry name" value="BPD_transp_1"/>
    <property type="match status" value="1"/>
</dbReference>
<dbReference type="CDD" id="cd06261">
    <property type="entry name" value="TM_PBP2"/>
    <property type="match status" value="1"/>
</dbReference>
<feature type="compositionally biased region" description="Basic residues" evidence="9">
    <location>
        <begin position="43"/>
        <end position="57"/>
    </location>
</feature>
<accession>A0A221W0Q9</accession>
<evidence type="ECO:0000256" key="2">
    <source>
        <dbReference type="ARBA" id="ARBA00007069"/>
    </source>
</evidence>
<feature type="transmembrane region" description="Helical" evidence="8">
    <location>
        <begin position="119"/>
        <end position="142"/>
    </location>
</feature>
<sequence>MNVSSRRASRRRGDGGAGGGGVERTSAGRSGGEHHGAEQARPAARRTARRGTGPRRGVRRPWRLGTAAAAVYVFLYAPILWLALVSFNDSRTLSTLTGFSLRWYAELANDERVVSALLLSLRLAAASAVIATVIGTLAAFGLRRAFRGRGLWTTLLALPLVVPEVVLGVSLLAFCVQLMGIPLGFGALLLAHVTFSLSYVVVVVRARLAGLDPRIEEAAADLGADPLTRWRTVTLPLIAPAVGAGAAFAFVLSFDDVVTSGYLTGVGSTTLPVFVYGQARRGVSPEVVALSTAMVAASAALLLLGVLVTVVRARRAGRSAARDVLASAS</sequence>
<comment type="subcellular location">
    <subcellularLocation>
        <location evidence="1 8">Cell membrane</location>
        <topology evidence="1 8">Multi-pass membrane protein</topology>
    </subcellularLocation>
</comment>
<dbReference type="InterPro" id="IPR035906">
    <property type="entry name" value="MetI-like_sf"/>
</dbReference>
<feature type="transmembrane region" description="Helical" evidence="8">
    <location>
        <begin position="64"/>
        <end position="84"/>
    </location>
</feature>
<reference evidence="10 11" key="1">
    <citation type="submission" date="2017-07" db="EMBL/GenBank/DDBJ databases">
        <title>Complete genome sequence of Actinoalloteichus hoggarensis DSM 45943, type strain of Actinoalloteichus hoggarensis.</title>
        <authorList>
            <person name="Ruckert C."/>
            <person name="Nouioui I."/>
            <person name="Willmese J."/>
            <person name="van Wezel G."/>
            <person name="Klenk H.-P."/>
            <person name="Kalinowski J."/>
            <person name="Zotchev S.B."/>
        </authorList>
    </citation>
    <scope>NUCLEOTIDE SEQUENCE [LARGE SCALE GENOMIC DNA]</scope>
    <source>
        <strain evidence="10 11">DSM 45943</strain>
    </source>
</reference>
<feature type="transmembrane region" description="Helical" evidence="8">
    <location>
        <begin position="287"/>
        <end position="311"/>
    </location>
</feature>